<proteinExistence type="predicted"/>
<accession>A0A3N0EFV6</accession>
<organism evidence="1 2">
    <name type="scientific">Halostreptopolyspora alba</name>
    <dbReference type="NCBI Taxonomy" id="2487137"/>
    <lineage>
        <taxon>Bacteria</taxon>
        <taxon>Bacillati</taxon>
        <taxon>Actinomycetota</taxon>
        <taxon>Actinomycetes</taxon>
        <taxon>Streptosporangiales</taxon>
        <taxon>Nocardiopsidaceae</taxon>
        <taxon>Halostreptopolyspora</taxon>
    </lineage>
</organism>
<evidence type="ECO:0000313" key="2">
    <source>
        <dbReference type="Proteomes" id="UP000269198"/>
    </source>
</evidence>
<keyword evidence="2" id="KW-1185">Reference proteome</keyword>
<dbReference type="InterPro" id="IPR029063">
    <property type="entry name" value="SAM-dependent_MTases_sf"/>
</dbReference>
<evidence type="ECO:0000313" key="1">
    <source>
        <dbReference type="EMBL" id="RNL86748.1"/>
    </source>
</evidence>
<dbReference type="GO" id="GO:0008168">
    <property type="term" value="F:methyltransferase activity"/>
    <property type="evidence" value="ECO:0007669"/>
    <property type="project" value="UniProtKB-KW"/>
</dbReference>
<sequence>MKPPRTVLDAAHYWDTYYGDTFRFGQGTEHILDLLTQIPPVHSWTDVGAGSESLLWATALDAHHLTAVDANPARLATLAAFARAGRPRGVHRVALALCERDLDAFPQRCRSLTATLVADCLTPGRLAPEVLGADLITQFGLLGLCCDRNQFTTTFARLHAHLPEHGWSAGANWVAADPTGRVPLTHALYRHAARTAGLHLLHLDRIPSTDEQFPLVWTYLARRSPR</sequence>
<dbReference type="Gene3D" id="3.40.50.150">
    <property type="entry name" value="Vaccinia Virus protein VP39"/>
    <property type="match status" value="1"/>
</dbReference>
<comment type="caution">
    <text evidence="1">The sequence shown here is derived from an EMBL/GenBank/DDBJ whole genome shotgun (WGS) entry which is preliminary data.</text>
</comment>
<dbReference type="OrthoDB" id="3668614at2"/>
<keyword evidence="1" id="KW-0489">Methyltransferase</keyword>
<name>A0A3N0EFV6_9ACTN</name>
<dbReference type="SUPFAM" id="SSF53335">
    <property type="entry name" value="S-adenosyl-L-methionine-dependent methyltransferases"/>
    <property type="match status" value="1"/>
</dbReference>
<dbReference type="AlphaFoldDB" id="A0A3N0EFV6"/>
<dbReference type="EMBL" id="RJMB01000002">
    <property type="protein sequence ID" value="RNL86748.1"/>
    <property type="molecule type" value="Genomic_DNA"/>
</dbReference>
<dbReference type="GO" id="GO:0032259">
    <property type="term" value="P:methylation"/>
    <property type="evidence" value="ECO:0007669"/>
    <property type="project" value="UniProtKB-KW"/>
</dbReference>
<dbReference type="Proteomes" id="UP000269198">
    <property type="component" value="Unassembled WGS sequence"/>
</dbReference>
<keyword evidence="1" id="KW-0808">Transferase</keyword>
<reference evidence="1 2" key="1">
    <citation type="submission" date="2018-11" db="EMBL/GenBank/DDBJ databases">
        <title>The genome draft of YIM 96095.</title>
        <authorList>
            <person name="Tang S.-K."/>
            <person name="Chunyu W.-X."/>
            <person name="Feng Y.-Z."/>
        </authorList>
    </citation>
    <scope>NUCLEOTIDE SEQUENCE [LARGE SCALE GENOMIC DNA]</scope>
    <source>
        <strain evidence="1 2">YIM 96095</strain>
    </source>
</reference>
<gene>
    <name evidence="1" type="ORF">EFW17_02310</name>
</gene>
<dbReference type="RefSeq" id="WP_123199577.1">
    <property type="nucleotide sequence ID" value="NZ_RJMB01000002.1"/>
</dbReference>
<protein>
    <submittedName>
        <fullName evidence="1">Class I SAM-dependent methyltransferase</fullName>
    </submittedName>
</protein>